<gene>
    <name evidence="1" type="ORF">MNB_SV-14-1236</name>
</gene>
<dbReference type="InterPro" id="IPR000758">
    <property type="entry name" value="Enterovir_OMP"/>
</dbReference>
<reference evidence="1" key="1">
    <citation type="submission" date="2016-10" db="EMBL/GenBank/DDBJ databases">
        <authorList>
            <person name="de Groot N.N."/>
        </authorList>
    </citation>
    <scope>NUCLEOTIDE SEQUENCE</scope>
</reference>
<dbReference type="EMBL" id="FPHN01000012">
    <property type="protein sequence ID" value="SFV52669.1"/>
    <property type="molecule type" value="Genomic_DNA"/>
</dbReference>
<dbReference type="AlphaFoldDB" id="A0A1W1BGR3"/>
<sequence length="39" mass="4260">MGFSTSLKGADSFSLIFDYSKGVDAISKPYYGLGLGYRF</sequence>
<organism evidence="1">
    <name type="scientific">hydrothermal vent metagenome</name>
    <dbReference type="NCBI Taxonomy" id="652676"/>
    <lineage>
        <taxon>unclassified sequences</taxon>
        <taxon>metagenomes</taxon>
        <taxon>ecological metagenomes</taxon>
    </lineage>
</organism>
<name>A0A1W1BGR3_9ZZZZ</name>
<proteinExistence type="predicted"/>
<accession>A0A1W1BGR3</accession>
<dbReference type="GO" id="GO:0044384">
    <property type="term" value="C:host outer membrane"/>
    <property type="evidence" value="ECO:0007669"/>
    <property type="project" value="InterPro"/>
</dbReference>
<dbReference type="PROSITE" id="PS00695">
    <property type="entry name" value="ENT_VIR_OMP_2"/>
    <property type="match status" value="1"/>
</dbReference>
<protein>
    <submittedName>
        <fullName evidence="1">Uncharacterized protein</fullName>
    </submittedName>
</protein>
<evidence type="ECO:0000313" key="1">
    <source>
        <dbReference type="EMBL" id="SFV52669.1"/>
    </source>
</evidence>